<dbReference type="NCBIfam" id="TIGR04183">
    <property type="entry name" value="Por_Secre_tail"/>
    <property type="match status" value="1"/>
</dbReference>
<dbReference type="InterPro" id="IPR014756">
    <property type="entry name" value="Ig_E-set"/>
</dbReference>
<name>A0A7G7G616_9BACT</name>
<dbReference type="RefSeq" id="WP_185273378.1">
    <property type="nucleotide sequence ID" value="NZ_CP055156.1"/>
</dbReference>
<keyword evidence="3" id="KW-1185">Reference proteome</keyword>
<evidence type="ECO:0000313" key="2">
    <source>
        <dbReference type="EMBL" id="QNF32600.1"/>
    </source>
</evidence>
<evidence type="ECO:0000313" key="3">
    <source>
        <dbReference type="Proteomes" id="UP000515237"/>
    </source>
</evidence>
<dbReference type="Proteomes" id="UP000515237">
    <property type="component" value="Chromosome"/>
</dbReference>
<feature type="domain" description="Secretion system C-terminal sorting" evidence="1">
    <location>
        <begin position="1100"/>
        <end position="1171"/>
    </location>
</feature>
<dbReference type="CDD" id="cd00102">
    <property type="entry name" value="IPT"/>
    <property type="match status" value="1"/>
</dbReference>
<dbReference type="InterPro" id="IPR013783">
    <property type="entry name" value="Ig-like_fold"/>
</dbReference>
<sequence length="1181" mass="123186">MNVASSAITFTIENNGNANLTISDVALSGADANQFTLNKSKTTSQIVAGGTTSFTVSFYPKNNTPSIKSASIIITNNDSDEGTYIINLTATAVILPATITSIDPNTGAGIGATVTITGTNLINTTEVTFNGVPASFTINSNTKITAPVPVGATTGLLSITNPVGTITSAQSYNIIPKITGFNPNIAAIGSTVVITGTSFTGATAVTFNGVEAASFIVNSDTQISAVVPANTSTGFISVTTPSGTGTSTSSFSPSPVITSIVGPGGDNSAVIGNTVIINGTSFTSAATVKFVDKNGATITAPKTYINNTQINAVVPFGAVSGQVTVTTSAATASANITIINTTYTWNSKNGEWNNANNWTPARTNPTANDILMFDGKITGTTTGAATVSLNFTSPETIGYLGLINDANVTFSVATDKILNIDNNVSEKEDLFIESGAKLFFTNSTAGADLMINLLPGETGIIAGGLEFNGTGAAEHRLIANNRANNGNTLIFQSSSTFSAKGNFTGSPFGSEFNNSVQFSSNAKYYNQSPAAGSPFGNSSSSTVVVFDPNTLYRHDIDKPLDLLNRTYGTIEINNVAFNQTVIGIGNLTIQKDLILTNATTFNLNLIGNITIGRNITITKGSLNFNPASATTIRLDGTGATGKNGAIQQSSGATGGSINLGPNAHMIVETDAIITVTKTVAGTGRVTINGTLRSGSANTVGISGSATTPFASTLQPLSFNPGSTVEYNGTGSQTISGENYANLTISGVRTAEAIITLPNALRVSGTFTIAPTGIAPTFDMNTNNNTIEFNGNNQIIPAFNYKNLVISGTADKVLEANVSITGNLSMVANNINTNGHFLILGETATITGEASGRYVVGNLSTLRNITSALGSDFGGMGITIGLGPLGSQNLGLTTVNRITGPGANVIVEGRRGINRRWEVLPTNQPTEPINVTLSWVADDDNGKDLTKARVWKTKGDDATTFYDVSTSNQNVAKDRTITATVSSFSIFTVSDQNNPLPVELMAFEVTKKGSTALLTWQTATEQNNQGFAVEISTDARLYKEVGFVESQNSNSSAVQNYTFTHRIGQAGTFYYRLKQTDWNGTTKYFGPKALTFDQVIPALSVYPNPVTSNTPALSVLIGSSEPESATITITDVLGKVVYSKNILVGPTHNEVKVDLRNQATGVYIIRVISPSTGTNQIRIVKQ</sequence>
<gene>
    <name evidence="2" type="ORF">HUW51_07615</name>
</gene>
<dbReference type="EMBL" id="CP055156">
    <property type="protein sequence ID" value="QNF32600.1"/>
    <property type="molecule type" value="Genomic_DNA"/>
</dbReference>
<dbReference type="Pfam" id="PF18962">
    <property type="entry name" value="Por_Secre_tail"/>
    <property type="match status" value="1"/>
</dbReference>
<protein>
    <submittedName>
        <fullName evidence="2">T9SS type A sorting domain-containing protein</fullName>
    </submittedName>
</protein>
<dbReference type="SUPFAM" id="SSF81296">
    <property type="entry name" value="E set domains"/>
    <property type="match status" value="3"/>
</dbReference>
<reference evidence="2 3" key="1">
    <citation type="journal article" date="2018" name="Int. J. Syst. Evol. Microbiol.">
        <title>Adhaeribacter swui sp. nov., isolated from wet mud.</title>
        <authorList>
            <person name="Kim D.U."/>
            <person name="Kim K.W."/>
            <person name="Kang M.S."/>
            <person name="Kim J.Y."/>
            <person name="Jang J.H."/>
            <person name="Kim M.K."/>
        </authorList>
    </citation>
    <scope>NUCLEOTIDE SEQUENCE [LARGE SCALE GENOMIC DNA]</scope>
    <source>
        <strain evidence="2 3">KCTC 52873</strain>
    </source>
</reference>
<dbReference type="KEGG" id="aswu:HUW51_07615"/>
<dbReference type="Gene3D" id="2.60.40.10">
    <property type="entry name" value="Immunoglobulins"/>
    <property type="match status" value="4"/>
</dbReference>
<proteinExistence type="predicted"/>
<dbReference type="InterPro" id="IPR026444">
    <property type="entry name" value="Secre_tail"/>
</dbReference>
<evidence type="ECO:0000259" key="1">
    <source>
        <dbReference type="Pfam" id="PF18962"/>
    </source>
</evidence>
<dbReference type="AlphaFoldDB" id="A0A7G7G616"/>
<accession>A0A7G7G616</accession>
<organism evidence="2 3">
    <name type="scientific">Adhaeribacter swui</name>
    <dbReference type="NCBI Taxonomy" id="2086471"/>
    <lineage>
        <taxon>Bacteria</taxon>
        <taxon>Pseudomonadati</taxon>
        <taxon>Bacteroidota</taxon>
        <taxon>Cytophagia</taxon>
        <taxon>Cytophagales</taxon>
        <taxon>Hymenobacteraceae</taxon>
        <taxon>Adhaeribacter</taxon>
    </lineage>
</organism>